<sequence length="815" mass="91069">MIDQHFNMKQMDVRWGLPRLTLCINDKNALGTLSGQNARIRGSVVLEYQCVWGQSTCKDVTHHECFDEGIAQIGCLAIPVNGVNAGAASEDTANGKRIFMTTMLMEVEAWSFGISDDGKIRWYTRCPEQLAAGDYTTPSLASFASCGKDKNISITIFLPVARLENSTLFEYLWHDSVYAWQPKFDFINTAKPCENIVNSEGKEDLGVPVGIDYQLDRVQRWLVITEVIDTRLRLALWRTRIMRHRASSVPPVWLFYTFTRALGRRLPPVLSEDGRLAGWSVAKGQGNAFRPQQEATPKLEFTELLTQCSWAFYSGVPSEPSWFLVLCPNFSPSLCFSFSFGIMGPVFLLGSGELDAQGFSALLNIEGMGMSRKHVRPGSITQQEKNFREKGPSSARRFWTDQSTSLFLSFGRYATHWPTLRPLSCKSLRPSHGLLDLFWVLRFSIPIGTNPFFYLCFELYWWIVSPVPIQRRSDDRRFETMVILAIGPRGVPNLQKRILLRTHSRRRTWETSEDKEGVIGRDGKSLALKGIGFGFASERFTASVSYHSRQVPIRIRARTSSLVPTAVILPTPASTSPTLDAQSASMRNFHAVSDRSSSMPSTSVDGAVTAADDGAGRPVGYRLTQPTKDSRMPICAKSELLLEMMVRQDRCNGSGANEKGGRSGNRNRNQIHLLNGLKIAHRVVWVGLRPRVLPWPETPAGVTKTDIPGGSRWGWSSPCEIFQNGGRLRGMVHLAARYLWSRTPPWNDAEAERPIQSCHNRSPVEVVGWTVVESRTSLSAPEPVRGELAVGNVSNRARDLVGVAYGLPCHRQKPD</sequence>
<dbReference type="EMBL" id="MU151199">
    <property type="protein sequence ID" value="KAF9447452.1"/>
    <property type="molecule type" value="Genomic_DNA"/>
</dbReference>
<name>A0A9P5XA06_9AGAR</name>
<comment type="caution">
    <text evidence="1">The sequence shown here is derived from an EMBL/GenBank/DDBJ whole genome shotgun (WGS) entry which is preliminary data.</text>
</comment>
<dbReference type="Proteomes" id="UP000807342">
    <property type="component" value="Unassembled WGS sequence"/>
</dbReference>
<organism evidence="1 2">
    <name type="scientific">Macrolepiota fuliginosa MF-IS2</name>
    <dbReference type="NCBI Taxonomy" id="1400762"/>
    <lineage>
        <taxon>Eukaryota</taxon>
        <taxon>Fungi</taxon>
        <taxon>Dikarya</taxon>
        <taxon>Basidiomycota</taxon>
        <taxon>Agaricomycotina</taxon>
        <taxon>Agaricomycetes</taxon>
        <taxon>Agaricomycetidae</taxon>
        <taxon>Agaricales</taxon>
        <taxon>Agaricineae</taxon>
        <taxon>Agaricaceae</taxon>
        <taxon>Macrolepiota</taxon>
    </lineage>
</organism>
<keyword evidence="2" id="KW-1185">Reference proteome</keyword>
<evidence type="ECO:0000313" key="1">
    <source>
        <dbReference type="EMBL" id="KAF9447452.1"/>
    </source>
</evidence>
<accession>A0A9P5XA06</accession>
<reference evidence="1" key="1">
    <citation type="submission" date="2020-11" db="EMBL/GenBank/DDBJ databases">
        <authorList>
            <consortium name="DOE Joint Genome Institute"/>
            <person name="Ahrendt S."/>
            <person name="Riley R."/>
            <person name="Andreopoulos W."/>
            <person name="Labutti K."/>
            <person name="Pangilinan J."/>
            <person name="Ruiz-Duenas F.J."/>
            <person name="Barrasa J.M."/>
            <person name="Sanchez-Garcia M."/>
            <person name="Camarero S."/>
            <person name="Miyauchi S."/>
            <person name="Serrano A."/>
            <person name="Linde D."/>
            <person name="Babiker R."/>
            <person name="Drula E."/>
            <person name="Ayuso-Fernandez I."/>
            <person name="Pacheco R."/>
            <person name="Padilla G."/>
            <person name="Ferreira P."/>
            <person name="Barriuso J."/>
            <person name="Kellner H."/>
            <person name="Castanera R."/>
            <person name="Alfaro M."/>
            <person name="Ramirez L."/>
            <person name="Pisabarro A.G."/>
            <person name="Kuo A."/>
            <person name="Tritt A."/>
            <person name="Lipzen A."/>
            <person name="He G."/>
            <person name="Yan M."/>
            <person name="Ng V."/>
            <person name="Cullen D."/>
            <person name="Martin F."/>
            <person name="Rosso M.-N."/>
            <person name="Henrissat B."/>
            <person name="Hibbett D."/>
            <person name="Martinez A.T."/>
            <person name="Grigoriev I.V."/>
        </authorList>
    </citation>
    <scope>NUCLEOTIDE SEQUENCE</scope>
    <source>
        <strain evidence="1">MF-IS2</strain>
    </source>
</reference>
<gene>
    <name evidence="1" type="ORF">P691DRAFT_782358</name>
</gene>
<dbReference type="AlphaFoldDB" id="A0A9P5XA06"/>
<evidence type="ECO:0000313" key="2">
    <source>
        <dbReference type="Proteomes" id="UP000807342"/>
    </source>
</evidence>
<protein>
    <submittedName>
        <fullName evidence="1">Uncharacterized protein</fullName>
    </submittedName>
</protein>
<proteinExistence type="predicted"/>